<dbReference type="EMBL" id="JASJOS010000013">
    <property type="protein sequence ID" value="MDJ1484034.1"/>
    <property type="molecule type" value="Genomic_DNA"/>
</dbReference>
<evidence type="ECO:0000259" key="9">
    <source>
        <dbReference type="Pfam" id="PF21082"/>
    </source>
</evidence>
<dbReference type="Gene3D" id="1.10.287.1260">
    <property type="match status" value="1"/>
</dbReference>
<reference evidence="11" key="1">
    <citation type="submission" date="2023-05" db="EMBL/GenBank/DDBJ databases">
        <authorList>
            <person name="Zhang X."/>
        </authorList>
    </citation>
    <scope>NUCLEOTIDE SEQUENCE</scope>
    <source>
        <strain evidence="11">YF14B1</strain>
    </source>
</reference>
<evidence type="ECO:0000259" key="10">
    <source>
        <dbReference type="Pfam" id="PF21088"/>
    </source>
</evidence>
<evidence type="ECO:0000256" key="1">
    <source>
        <dbReference type="ARBA" id="ARBA00004651"/>
    </source>
</evidence>
<sequence>MEIREAIRLIQEKITIWLKHIVALSPNLVVALIVLLLFIFLSRYLEKLASRLIGRTTDNSSLVALLSQVFRMAIILTGMFVALSILGLDKAVTSLLAGAGIIGLALGLAFQDLTTNFLSGTFITIRQPIRVGDVVETNGYFGKVKEINLRSTIIDNFAGQEIEIPSKDILQKPIVNFSKSNERRLQLNGWISYKEDLQKVQDLALQFITALPFLQEGKNVEFHYQNFGDNGVTFLIWFWIDQSKVGPPMAMSEAVKGIKRIFDEHGVSVPLSVRTVEWKNEAVLSLLEKTNAYQNDLNKSNSSA</sequence>
<comment type="caution">
    <text evidence="11">The sequence shown here is derived from an EMBL/GenBank/DDBJ whole genome shotgun (WGS) entry which is preliminary data.</text>
</comment>
<dbReference type="InterPro" id="IPR049278">
    <property type="entry name" value="MS_channel_C"/>
</dbReference>
<dbReference type="RefSeq" id="WP_313984769.1">
    <property type="nucleotide sequence ID" value="NZ_JASJOS010000013.1"/>
</dbReference>
<gene>
    <name evidence="11" type="ORF">QNI16_26290</name>
</gene>
<feature type="domain" description="Mechanosensitive ion channel transmembrane helices 2/3" evidence="10">
    <location>
        <begin position="69"/>
        <end position="111"/>
    </location>
</feature>
<dbReference type="PANTHER" id="PTHR30221:SF1">
    <property type="entry name" value="SMALL-CONDUCTANCE MECHANOSENSITIVE CHANNEL"/>
    <property type="match status" value="1"/>
</dbReference>
<feature type="transmembrane region" description="Helical" evidence="7">
    <location>
        <begin position="20"/>
        <end position="41"/>
    </location>
</feature>
<dbReference type="GO" id="GO:0005886">
    <property type="term" value="C:plasma membrane"/>
    <property type="evidence" value="ECO:0007669"/>
    <property type="project" value="UniProtKB-SubCell"/>
</dbReference>
<keyword evidence="3" id="KW-1003">Cell membrane</keyword>
<dbReference type="SUPFAM" id="SSF82861">
    <property type="entry name" value="Mechanosensitive channel protein MscS (YggB), transmembrane region"/>
    <property type="match status" value="1"/>
</dbReference>
<dbReference type="InterPro" id="IPR006685">
    <property type="entry name" value="MscS_channel_2nd"/>
</dbReference>
<keyword evidence="4 7" id="KW-0812">Transmembrane</keyword>
<dbReference type="InterPro" id="IPR010920">
    <property type="entry name" value="LSM_dom_sf"/>
</dbReference>
<comment type="similarity">
    <text evidence="2">Belongs to the MscS (TC 1.A.23) family.</text>
</comment>
<dbReference type="InterPro" id="IPR049142">
    <property type="entry name" value="MS_channel_1st"/>
</dbReference>
<evidence type="ECO:0000259" key="8">
    <source>
        <dbReference type="Pfam" id="PF00924"/>
    </source>
</evidence>
<evidence type="ECO:0000256" key="5">
    <source>
        <dbReference type="ARBA" id="ARBA00022989"/>
    </source>
</evidence>
<accession>A0AAE3U8H8</accession>
<feature type="domain" description="Mechanosensitive ion channel MscS C-terminal" evidence="9">
    <location>
        <begin position="192"/>
        <end position="268"/>
    </location>
</feature>
<protein>
    <submittedName>
        <fullName evidence="11">Mechanosensitive ion channel family protein</fullName>
    </submittedName>
</protein>
<dbReference type="InterPro" id="IPR011066">
    <property type="entry name" value="MscS_channel_C_sf"/>
</dbReference>
<dbReference type="Gene3D" id="2.30.30.60">
    <property type="match status" value="1"/>
</dbReference>
<feature type="transmembrane region" description="Helical" evidence="7">
    <location>
        <begin position="62"/>
        <end position="85"/>
    </location>
</feature>
<dbReference type="Proteomes" id="UP001241110">
    <property type="component" value="Unassembled WGS sequence"/>
</dbReference>
<evidence type="ECO:0000313" key="11">
    <source>
        <dbReference type="EMBL" id="MDJ1484034.1"/>
    </source>
</evidence>
<evidence type="ECO:0000256" key="7">
    <source>
        <dbReference type="SAM" id="Phobius"/>
    </source>
</evidence>
<evidence type="ECO:0000256" key="4">
    <source>
        <dbReference type="ARBA" id="ARBA00022692"/>
    </source>
</evidence>
<proteinExistence type="inferred from homology"/>
<dbReference type="GO" id="GO:0008381">
    <property type="term" value="F:mechanosensitive monoatomic ion channel activity"/>
    <property type="evidence" value="ECO:0007669"/>
    <property type="project" value="InterPro"/>
</dbReference>
<evidence type="ECO:0000256" key="3">
    <source>
        <dbReference type="ARBA" id="ARBA00022475"/>
    </source>
</evidence>
<dbReference type="Pfam" id="PF21088">
    <property type="entry name" value="MS_channel_1st"/>
    <property type="match status" value="1"/>
</dbReference>
<evidence type="ECO:0000256" key="6">
    <source>
        <dbReference type="ARBA" id="ARBA00023136"/>
    </source>
</evidence>
<dbReference type="InterPro" id="IPR045275">
    <property type="entry name" value="MscS_archaea/bacteria_type"/>
</dbReference>
<dbReference type="Pfam" id="PF21082">
    <property type="entry name" value="MS_channel_3rd"/>
    <property type="match status" value="1"/>
</dbReference>
<organism evidence="11 12">
    <name type="scientific">Xanthocytophaga flava</name>
    <dbReference type="NCBI Taxonomy" id="3048013"/>
    <lineage>
        <taxon>Bacteria</taxon>
        <taxon>Pseudomonadati</taxon>
        <taxon>Bacteroidota</taxon>
        <taxon>Cytophagia</taxon>
        <taxon>Cytophagales</taxon>
        <taxon>Rhodocytophagaceae</taxon>
        <taxon>Xanthocytophaga</taxon>
    </lineage>
</organism>
<evidence type="ECO:0000256" key="2">
    <source>
        <dbReference type="ARBA" id="ARBA00008017"/>
    </source>
</evidence>
<evidence type="ECO:0000313" key="12">
    <source>
        <dbReference type="Proteomes" id="UP001241110"/>
    </source>
</evidence>
<comment type="subcellular location">
    <subcellularLocation>
        <location evidence="1">Cell membrane</location>
        <topology evidence="1">Multi-pass membrane protein</topology>
    </subcellularLocation>
</comment>
<name>A0AAE3U8H8_9BACT</name>
<dbReference type="InterPro" id="IPR023408">
    <property type="entry name" value="MscS_beta-dom_sf"/>
</dbReference>
<dbReference type="SUPFAM" id="SSF50182">
    <property type="entry name" value="Sm-like ribonucleoproteins"/>
    <property type="match status" value="1"/>
</dbReference>
<feature type="transmembrane region" description="Helical" evidence="7">
    <location>
        <begin position="91"/>
        <end position="110"/>
    </location>
</feature>
<keyword evidence="6 7" id="KW-0472">Membrane</keyword>
<dbReference type="InterPro" id="IPR011014">
    <property type="entry name" value="MscS_channel_TM-2"/>
</dbReference>
<dbReference type="SUPFAM" id="SSF82689">
    <property type="entry name" value="Mechanosensitive channel protein MscS (YggB), C-terminal domain"/>
    <property type="match status" value="1"/>
</dbReference>
<dbReference type="AlphaFoldDB" id="A0AAE3U8H8"/>
<dbReference type="Gene3D" id="3.30.70.100">
    <property type="match status" value="1"/>
</dbReference>
<keyword evidence="5 7" id="KW-1133">Transmembrane helix</keyword>
<dbReference type="Pfam" id="PF00924">
    <property type="entry name" value="MS_channel_2nd"/>
    <property type="match status" value="1"/>
</dbReference>
<dbReference type="PANTHER" id="PTHR30221">
    <property type="entry name" value="SMALL-CONDUCTANCE MECHANOSENSITIVE CHANNEL"/>
    <property type="match status" value="1"/>
</dbReference>
<feature type="domain" description="Mechanosensitive ion channel MscS" evidence="8">
    <location>
        <begin position="112"/>
        <end position="179"/>
    </location>
</feature>